<feature type="compositionally biased region" description="Low complexity" evidence="1">
    <location>
        <begin position="109"/>
        <end position="125"/>
    </location>
</feature>
<dbReference type="Proteomes" id="UP000799750">
    <property type="component" value="Unassembled WGS sequence"/>
</dbReference>
<dbReference type="AlphaFoldDB" id="A0A6A6QD20"/>
<feature type="region of interest" description="Disordered" evidence="1">
    <location>
        <begin position="47"/>
        <end position="132"/>
    </location>
</feature>
<proteinExistence type="predicted"/>
<organism evidence="2 3">
    <name type="scientific">Lophium mytilinum</name>
    <dbReference type="NCBI Taxonomy" id="390894"/>
    <lineage>
        <taxon>Eukaryota</taxon>
        <taxon>Fungi</taxon>
        <taxon>Dikarya</taxon>
        <taxon>Ascomycota</taxon>
        <taxon>Pezizomycotina</taxon>
        <taxon>Dothideomycetes</taxon>
        <taxon>Pleosporomycetidae</taxon>
        <taxon>Mytilinidiales</taxon>
        <taxon>Mytilinidiaceae</taxon>
        <taxon>Lophium</taxon>
    </lineage>
</organism>
<dbReference type="OrthoDB" id="3795483at2759"/>
<feature type="compositionally biased region" description="Acidic residues" evidence="1">
    <location>
        <begin position="59"/>
        <end position="102"/>
    </location>
</feature>
<sequence length="327" mass="36674">MATSELTLLSIPLEVRHEIYGHVCAREDGPKNLLRDWFGRRELKELADAGQPLPAGGDLLDEDEGGDNEDEEDEEDGEEDEDEEEEDDDDEMDEAQEGDGADGDGNGDGTTTANATTTTTTTTTAPAQPKISRKWRHVPEIISLTACPPTVSMLQSCQQIQDEATDFYYNTVVLRINCTASFSHMAYFEELMNILADTAFSPAESFRKVELTFVWDSQWLAASPDHQPILLAFLHERAHLVAKVLERTPALKELVILWYDSAQDNESFMLRESVIEEFYSLLGRVDVQVLDHYPLKEGEEPGEETALGKMRLQFEAMTESFAADQPF</sequence>
<evidence type="ECO:0000313" key="2">
    <source>
        <dbReference type="EMBL" id="KAF2489563.1"/>
    </source>
</evidence>
<evidence type="ECO:0000313" key="3">
    <source>
        <dbReference type="Proteomes" id="UP000799750"/>
    </source>
</evidence>
<keyword evidence="3" id="KW-1185">Reference proteome</keyword>
<accession>A0A6A6QD20</accession>
<reference evidence="2" key="1">
    <citation type="journal article" date="2020" name="Stud. Mycol.">
        <title>101 Dothideomycetes genomes: a test case for predicting lifestyles and emergence of pathogens.</title>
        <authorList>
            <person name="Haridas S."/>
            <person name="Albert R."/>
            <person name="Binder M."/>
            <person name="Bloem J."/>
            <person name="Labutti K."/>
            <person name="Salamov A."/>
            <person name="Andreopoulos B."/>
            <person name="Baker S."/>
            <person name="Barry K."/>
            <person name="Bills G."/>
            <person name="Bluhm B."/>
            <person name="Cannon C."/>
            <person name="Castanera R."/>
            <person name="Culley D."/>
            <person name="Daum C."/>
            <person name="Ezra D."/>
            <person name="Gonzalez J."/>
            <person name="Henrissat B."/>
            <person name="Kuo A."/>
            <person name="Liang C."/>
            <person name="Lipzen A."/>
            <person name="Lutzoni F."/>
            <person name="Magnuson J."/>
            <person name="Mondo S."/>
            <person name="Nolan M."/>
            <person name="Ohm R."/>
            <person name="Pangilinan J."/>
            <person name="Park H.-J."/>
            <person name="Ramirez L."/>
            <person name="Alfaro M."/>
            <person name="Sun H."/>
            <person name="Tritt A."/>
            <person name="Yoshinaga Y."/>
            <person name="Zwiers L.-H."/>
            <person name="Turgeon B."/>
            <person name="Goodwin S."/>
            <person name="Spatafora J."/>
            <person name="Crous P."/>
            <person name="Grigoriev I."/>
        </authorList>
    </citation>
    <scope>NUCLEOTIDE SEQUENCE</scope>
    <source>
        <strain evidence="2">CBS 269.34</strain>
    </source>
</reference>
<evidence type="ECO:0000256" key="1">
    <source>
        <dbReference type="SAM" id="MobiDB-lite"/>
    </source>
</evidence>
<dbReference type="EMBL" id="MU004199">
    <property type="protein sequence ID" value="KAF2489563.1"/>
    <property type="molecule type" value="Genomic_DNA"/>
</dbReference>
<protein>
    <submittedName>
        <fullName evidence="2">Uncharacterized protein</fullName>
    </submittedName>
</protein>
<name>A0A6A6QD20_9PEZI</name>
<gene>
    <name evidence="2" type="ORF">BU16DRAFT_185270</name>
</gene>